<feature type="compositionally biased region" description="Low complexity" evidence="1">
    <location>
        <begin position="67"/>
        <end position="77"/>
    </location>
</feature>
<dbReference type="AlphaFoldDB" id="A0A232EEY9"/>
<feature type="compositionally biased region" description="Basic and acidic residues" evidence="1">
    <location>
        <begin position="135"/>
        <end position="145"/>
    </location>
</feature>
<proteinExistence type="predicted"/>
<evidence type="ECO:0000313" key="2">
    <source>
        <dbReference type="EMBL" id="OXU16915.1"/>
    </source>
</evidence>
<accession>A0A232EEY9</accession>
<comment type="caution">
    <text evidence="2">The sequence shown here is derived from an EMBL/GenBank/DDBJ whole genome shotgun (WGS) entry which is preliminary data.</text>
</comment>
<sequence>MNRQLQSTMRRSVQGQVSNEEELHELSRIEKNSTKRGREAEDLHIVEDIAEDEDFTDEDFIPEQKAKSLSPSPSKPADGLPEDLIKSNKNNSIASSTHGELTEVPSWKNLSTIEQEDSEKDSEAETFVHQNLPEKVIEVNERLEQADNMDSQKPVDDSALRKYAG</sequence>
<gene>
    <name evidence="2" type="ORF">TSAR_014629</name>
</gene>
<name>A0A232EEY9_9HYME</name>
<feature type="region of interest" description="Disordered" evidence="1">
    <location>
        <begin position="1"/>
        <end position="165"/>
    </location>
</feature>
<feature type="compositionally biased region" description="Low complexity" evidence="1">
    <location>
        <begin position="87"/>
        <end position="96"/>
    </location>
</feature>
<organism evidence="2 3">
    <name type="scientific">Trichomalopsis sarcophagae</name>
    <dbReference type="NCBI Taxonomy" id="543379"/>
    <lineage>
        <taxon>Eukaryota</taxon>
        <taxon>Metazoa</taxon>
        <taxon>Ecdysozoa</taxon>
        <taxon>Arthropoda</taxon>
        <taxon>Hexapoda</taxon>
        <taxon>Insecta</taxon>
        <taxon>Pterygota</taxon>
        <taxon>Neoptera</taxon>
        <taxon>Endopterygota</taxon>
        <taxon>Hymenoptera</taxon>
        <taxon>Apocrita</taxon>
        <taxon>Proctotrupomorpha</taxon>
        <taxon>Chalcidoidea</taxon>
        <taxon>Pteromalidae</taxon>
        <taxon>Pteromalinae</taxon>
        <taxon>Trichomalopsis</taxon>
    </lineage>
</organism>
<protein>
    <submittedName>
        <fullName evidence="2">Uncharacterized protein</fullName>
    </submittedName>
</protein>
<feature type="compositionally biased region" description="Acidic residues" evidence="1">
    <location>
        <begin position="48"/>
        <end position="61"/>
    </location>
</feature>
<feature type="compositionally biased region" description="Acidic residues" evidence="1">
    <location>
        <begin position="114"/>
        <end position="124"/>
    </location>
</feature>
<dbReference type="EMBL" id="NNAY01005187">
    <property type="protein sequence ID" value="OXU16915.1"/>
    <property type="molecule type" value="Genomic_DNA"/>
</dbReference>
<reference evidence="2 3" key="1">
    <citation type="journal article" date="2017" name="Curr. Biol.">
        <title>The Evolution of Venom by Co-option of Single-Copy Genes.</title>
        <authorList>
            <person name="Martinson E.O."/>
            <person name="Mrinalini"/>
            <person name="Kelkar Y.D."/>
            <person name="Chang C.H."/>
            <person name="Werren J.H."/>
        </authorList>
    </citation>
    <scope>NUCLEOTIDE SEQUENCE [LARGE SCALE GENOMIC DNA]</scope>
    <source>
        <strain evidence="2 3">Alberta</strain>
        <tissue evidence="2">Whole body</tissue>
    </source>
</reference>
<feature type="compositionally biased region" description="Basic and acidic residues" evidence="1">
    <location>
        <begin position="153"/>
        <end position="165"/>
    </location>
</feature>
<evidence type="ECO:0000313" key="3">
    <source>
        <dbReference type="Proteomes" id="UP000215335"/>
    </source>
</evidence>
<keyword evidence="3" id="KW-1185">Reference proteome</keyword>
<evidence type="ECO:0000256" key="1">
    <source>
        <dbReference type="SAM" id="MobiDB-lite"/>
    </source>
</evidence>
<feature type="compositionally biased region" description="Basic and acidic residues" evidence="1">
    <location>
        <begin position="24"/>
        <end position="47"/>
    </location>
</feature>
<dbReference type="Proteomes" id="UP000215335">
    <property type="component" value="Unassembled WGS sequence"/>
</dbReference>
<feature type="compositionally biased region" description="Polar residues" evidence="1">
    <location>
        <begin position="1"/>
        <end position="18"/>
    </location>
</feature>